<protein>
    <submittedName>
        <fullName evidence="1">Uncharacterized protein</fullName>
    </submittedName>
</protein>
<dbReference type="Proteomes" id="UP001497680">
    <property type="component" value="Unassembled WGS sequence"/>
</dbReference>
<gene>
    <name evidence="1" type="ORF">F4821DRAFT_257063</name>
</gene>
<name>A0ACC0D934_9PEZI</name>
<dbReference type="EMBL" id="MU394296">
    <property type="protein sequence ID" value="KAI6089267.1"/>
    <property type="molecule type" value="Genomic_DNA"/>
</dbReference>
<keyword evidence="2" id="KW-1185">Reference proteome</keyword>
<evidence type="ECO:0000313" key="1">
    <source>
        <dbReference type="EMBL" id="KAI6089267.1"/>
    </source>
</evidence>
<organism evidence="1 2">
    <name type="scientific">Hypoxylon rubiginosum</name>
    <dbReference type="NCBI Taxonomy" id="110542"/>
    <lineage>
        <taxon>Eukaryota</taxon>
        <taxon>Fungi</taxon>
        <taxon>Dikarya</taxon>
        <taxon>Ascomycota</taxon>
        <taxon>Pezizomycotina</taxon>
        <taxon>Sordariomycetes</taxon>
        <taxon>Xylariomycetidae</taxon>
        <taxon>Xylariales</taxon>
        <taxon>Hypoxylaceae</taxon>
        <taxon>Hypoxylon</taxon>
    </lineage>
</organism>
<accession>A0ACC0D934</accession>
<reference evidence="1 2" key="1">
    <citation type="journal article" date="2022" name="New Phytol.">
        <title>Ecological generalism drives hyperdiversity of secondary metabolite gene clusters in xylarialean endophytes.</title>
        <authorList>
            <person name="Franco M.E.E."/>
            <person name="Wisecaver J.H."/>
            <person name="Arnold A.E."/>
            <person name="Ju Y.M."/>
            <person name="Slot J.C."/>
            <person name="Ahrendt S."/>
            <person name="Moore L.P."/>
            <person name="Eastman K.E."/>
            <person name="Scott K."/>
            <person name="Konkel Z."/>
            <person name="Mondo S.J."/>
            <person name="Kuo A."/>
            <person name="Hayes R.D."/>
            <person name="Haridas S."/>
            <person name="Andreopoulos B."/>
            <person name="Riley R."/>
            <person name="LaButti K."/>
            <person name="Pangilinan J."/>
            <person name="Lipzen A."/>
            <person name="Amirebrahimi M."/>
            <person name="Yan J."/>
            <person name="Adam C."/>
            <person name="Keymanesh K."/>
            <person name="Ng V."/>
            <person name="Louie K."/>
            <person name="Northen T."/>
            <person name="Drula E."/>
            <person name="Henrissat B."/>
            <person name="Hsieh H.M."/>
            <person name="Youens-Clark K."/>
            <person name="Lutzoni F."/>
            <person name="Miadlikowska J."/>
            <person name="Eastwood D.C."/>
            <person name="Hamelin R.C."/>
            <person name="Grigoriev I.V."/>
            <person name="U'Ren J.M."/>
        </authorList>
    </citation>
    <scope>NUCLEOTIDE SEQUENCE [LARGE SCALE GENOMIC DNA]</scope>
    <source>
        <strain evidence="1 2">ER1909</strain>
    </source>
</reference>
<comment type="caution">
    <text evidence="1">The sequence shown here is derived from an EMBL/GenBank/DDBJ whole genome shotgun (WGS) entry which is preliminary data.</text>
</comment>
<evidence type="ECO:0000313" key="2">
    <source>
        <dbReference type="Proteomes" id="UP001497680"/>
    </source>
</evidence>
<proteinExistence type="predicted"/>
<sequence>MSLIDPSSIDPNSIDTPEFTGDRAVIYIYVFTGIQIVAVALRFWARALTLRSWGWDDWLVGASLLSTIVYGAASISGIKQGAVGYHYGYLEETNPEAITMFFKYLLALSTWFYATNGLSRLAVCVLYYHLFPQRPTVVVINIIVCTLVCLAASTVTAALAACHPFSAAWAEPEVQAVHCINREALFLWSTFPSIFIDFALLTLPIPIIWRLATTVQLKIGLTITFLIGSMGLIATILRFVAFFMSHSLGDPTFVAVDLIVWTMAEPGIGLISACIIMYRPLLKKLNGCFQNRSNISSSTNTWPATYGSRSISGHHVLRRVLDDGERAIALRNESSLEQILDSDGRSHRGHVDTPMDGRPF</sequence>